<dbReference type="GO" id="GO:0004058">
    <property type="term" value="F:aromatic-L-amino-acid decarboxylase activity"/>
    <property type="evidence" value="ECO:0007669"/>
    <property type="project" value="UniProtKB-ARBA"/>
</dbReference>
<evidence type="ECO:0000256" key="5">
    <source>
        <dbReference type="ARBA" id="ARBA00022898"/>
    </source>
</evidence>
<keyword evidence="12" id="KW-1185">Reference proteome</keyword>
<dbReference type="Gene3D" id="3.40.640.10">
    <property type="entry name" value="Type I PLP-dependent aspartate aminotransferase-like (Major domain)"/>
    <property type="match status" value="1"/>
</dbReference>
<name>H6LH03_ACEWD</name>
<evidence type="ECO:0000313" key="11">
    <source>
        <dbReference type="EMBL" id="AFA47141.1"/>
    </source>
</evidence>
<comment type="catalytic activity">
    <reaction evidence="7 10">
        <text>L-glutamate + H(+) = 4-aminobutanoate + CO2</text>
        <dbReference type="Rhea" id="RHEA:17785"/>
        <dbReference type="ChEBI" id="CHEBI:15378"/>
        <dbReference type="ChEBI" id="CHEBI:16526"/>
        <dbReference type="ChEBI" id="CHEBI:29985"/>
        <dbReference type="ChEBI" id="CHEBI:59888"/>
        <dbReference type="EC" id="4.1.1.15"/>
    </reaction>
</comment>
<dbReference type="EMBL" id="CP002987">
    <property type="protein sequence ID" value="AFA47141.1"/>
    <property type="molecule type" value="Genomic_DNA"/>
</dbReference>
<keyword evidence="5 8" id="KW-0663">Pyridoxal phosphate</keyword>
<dbReference type="Gene3D" id="3.90.1150.160">
    <property type="match status" value="1"/>
</dbReference>
<dbReference type="InterPro" id="IPR010107">
    <property type="entry name" value="Glutamate_decarboxylase"/>
</dbReference>
<keyword evidence="4 10" id="KW-0210">Decarboxylase</keyword>
<dbReference type="FunFam" id="3.40.640.10:FF:000017">
    <property type="entry name" value="Glutamate decarboxylase"/>
    <property type="match status" value="1"/>
</dbReference>
<evidence type="ECO:0000256" key="6">
    <source>
        <dbReference type="ARBA" id="ARBA00023239"/>
    </source>
</evidence>
<keyword evidence="6 9" id="KW-0456">Lyase</keyword>
<dbReference type="OrthoDB" id="9803665at2"/>
<dbReference type="NCBIfam" id="TIGR01788">
    <property type="entry name" value="Glu-decarb-GAD"/>
    <property type="match status" value="1"/>
</dbReference>
<dbReference type="Proteomes" id="UP000007177">
    <property type="component" value="Chromosome"/>
</dbReference>
<dbReference type="PANTHER" id="PTHR43321">
    <property type="entry name" value="GLUTAMATE DECARBOXYLASE"/>
    <property type="match status" value="1"/>
</dbReference>
<dbReference type="PANTHER" id="PTHR43321:SF3">
    <property type="entry name" value="GLUTAMATE DECARBOXYLASE"/>
    <property type="match status" value="1"/>
</dbReference>
<dbReference type="KEGG" id="awo:Awo_c03370"/>
<feature type="modified residue" description="N6-(pyridoxal phosphate)lysine" evidence="8">
    <location>
        <position position="279"/>
    </location>
</feature>
<accession>H6LH03</accession>
<dbReference type="eggNOG" id="COG0076">
    <property type="taxonomic scope" value="Bacteria"/>
</dbReference>
<evidence type="ECO:0000256" key="10">
    <source>
        <dbReference type="RuleBase" id="RU361171"/>
    </source>
</evidence>
<sequence length="470" mass="53079">MLHSRPNKDQLESVYETPVFSNDPLNSTLPKYQLNEESIDPELAYLLIKDDLLDEGSARLNLATFCQTYMEPAAVRIMSETLEKNAIDKSEYPQTTDLENRCVNIIADLWNAPEDSAYIGTSTVGSSEACMLGGLAMKFAWREKAKQAGIDILGRKPNLVISSGFQVCWEKFCVYWDIEMRCVPLDPDHMSLNMDTVMDYVDNDTIGIVAIMGITYTGKYDDVKKLDELVEVYNQTAVIPVSIHVDGASGGLFAPFIFPDLEWDFRLKNVISINTSGHKYGLVYPGIGWIVWKDKCYLPSELIFSVSYLGGDLPTMAINFSRSSSQIIGQYFNFLSYGYRGYQKIHERTRSVAKYIAAELEQTQLFDIYNDGDNIPIVCWKLKANLDKPWSLYDLADRLRTTGWQVPAYPLPDNLSDLIIQRVVVRQDLSLQLAISFINDIKASIDALDHAHIIIYGHSDENKGAMGFTH</sequence>
<protein>
    <recommendedName>
        <fullName evidence="3 10">Glutamate decarboxylase</fullName>
        <ecNumber evidence="3 10">4.1.1.15</ecNumber>
    </recommendedName>
</protein>
<reference evidence="12" key="1">
    <citation type="submission" date="2011-07" db="EMBL/GenBank/DDBJ databases">
        <title>Complete genome sequence of Acetobacterium woodii.</title>
        <authorList>
            <person name="Poehlein A."/>
            <person name="Schmidt S."/>
            <person name="Kaster A.-K."/>
            <person name="Goenrich M."/>
            <person name="Vollmers J."/>
            <person name="Thuermer A."/>
            <person name="Gottschalk G."/>
            <person name="Thauer R.K."/>
            <person name="Daniel R."/>
            <person name="Mueller V."/>
        </authorList>
    </citation>
    <scope>NUCLEOTIDE SEQUENCE [LARGE SCALE GENOMIC DNA]</scope>
    <source>
        <strain evidence="12">ATCC 29683 / DSM 1030 / JCM 2381 / KCTC 1655 / WB1</strain>
    </source>
</reference>
<gene>
    <name evidence="11" type="primary">gad</name>
    <name evidence="11" type="ordered locus">Awo_c03370</name>
</gene>
<dbReference type="STRING" id="931626.Awo_c03370"/>
<evidence type="ECO:0000256" key="4">
    <source>
        <dbReference type="ARBA" id="ARBA00022793"/>
    </source>
</evidence>
<dbReference type="CDD" id="cd06450">
    <property type="entry name" value="DOPA_deC_like"/>
    <property type="match status" value="1"/>
</dbReference>
<dbReference type="InterPro" id="IPR002129">
    <property type="entry name" value="PyrdxlP-dep_de-COase"/>
</dbReference>
<organism evidence="11 12">
    <name type="scientific">Acetobacterium woodii (strain ATCC 29683 / DSM 1030 / JCM 2381 / KCTC 1655 / WB1)</name>
    <dbReference type="NCBI Taxonomy" id="931626"/>
    <lineage>
        <taxon>Bacteria</taxon>
        <taxon>Bacillati</taxon>
        <taxon>Bacillota</taxon>
        <taxon>Clostridia</taxon>
        <taxon>Eubacteriales</taxon>
        <taxon>Eubacteriaceae</taxon>
        <taxon>Acetobacterium</taxon>
    </lineage>
</organism>
<comment type="similarity">
    <text evidence="2 9">Belongs to the group II decarboxylase family.</text>
</comment>
<dbReference type="GO" id="GO:0005829">
    <property type="term" value="C:cytosol"/>
    <property type="evidence" value="ECO:0007669"/>
    <property type="project" value="TreeGrafter"/>
</dbReference>
<dbReference type="InterPro" id="IPR015424">
    <property type="entry name" value="PyrdxlP-dep_Trfase"/>
</dbReference>
<dbReference type="GO" id="GO:0006538">
    <property type="term" value="P:L-glutamate catabolic process"/>
    <property type="evidence" value="ECO:0007669"/>
    <property type="project" value="TreeGrafter"/>
</dbReference>
<dbReference type="RefSeq" id="WP_014354744.1">
    <property type="nucleotide sequence ID" value="NC_016894.1"/>
</dbReference>
<dbReference type="GO" id="GO:0030170">
    <property type="term" value="F:pyridoxal phosphate binding"/>
    <property type="evidence" value="ECO:0007669"/>
    <property type="project" value="InterPro"/>
</dbReference>
<evidence type="ECO:0000256" key="1">
    <source>
        <dbReference type="ARBA" id="ARBA00001933"/>
    </source>
</evidence>
<evidence type="ECO:0000256" key="2">
    <source>
        <dbReference type="ARBA" id="ARBA00009533"/>
    </source>
</evidence>
<dbReference type="Pfam" id="PF00282">
    <property type="entry name" value="Pyridoxal_deC"/>
    <property type="match status" value="1"/>
</dbReference>
<dbReference type="HOGENOM" id="CLU_019582_2_1_9"/>
<comment type="cofactor">
    <cofactor evidence="1 8 9">
        <name>pyridoxal 5'-phosphate</name>
        <dbReference type="ChEBI" id="CHEBI:597326"/>
    </cofactor>
</comment>
<reference evidence="11 12" key="2">
    <citation type="journal article" date="2012" name="PLoS ONE">
        <title>An ancient pathway combining carbon dioxide fixation with the generation and utilization of a sodium ion gradient for ATP synthesis.</title>
        <authorList>
            <person name="Poehlein A."/>
            <person name="Schmidt S."/>
            <person name="Kaster A.K."/>
            <person name="Goenrich M."/>
            <person name="Vollmers J."/>
            <person name="Thurmer A."/>
            <person name="Bertsch J."/>
            <person name="Schuchmann K."/>
            <person name="Voigt B."/>
            <person name="Hecker M."/>
            <person name="Daniel R."/>
            <person name="Thauer R.K."/>
            <person name="Gottschalk G."/>
            <person name="Muller V."/>
        </authorList>
    </citation>
    <scope>NUCLEOTIDE SEQUENCE [LARGE SCALE GENOMIC DNA]</scope>
    <source>
        <strain evidence="12">ATCC 29683 / DSM 1030 / JCM 2381 / KCTC 1655 / WB1</strain>
    </source>
</reference>
<evidence type="ECO:0000256" key="8">
    <source>
        <dbReference type="PIRSR" id="PIRSR602129-50"/>
    </source>
</evidence>
<dbReference type="InterPro" id="IPR015421">
    <property type="entry name" value="PyrdxlP-dep_Trfase_major"/>
</dbReference>
<evidence type="ECO:0000256" key="7">
    <source>
        <dbReference type="ARBA" id="ARBA00048868"/>
    </source>
</evidence>
<dbReference type="SUPFAM" id="SSF53383">
    <property type="entry name" value="PLP-dependent transferases"/>
    <property type="match status" value="1"/>
</dbReference>
<evidence type="ECO:0000313" key="12">
    <source>
        <dbReference type="Proteomes" id="UP000007177"/>
    </source>
</evidence>
<dbReference type="AlphaFoldDB" id="H6LH03"/>
<proteinExistence type="inferred from homology"/>
<dbReference type="EC" id="4.1.1.15" evidence="3 10"/>
<evidence type="ECO:0000256" key="3">
    <source>
        <dbReference type="ARBA" id="ARBA00012421"/>
    </source>
</evidence>
<dbReference type="Gene3D" id="4.10.280.50">
    <property type="match status" value="1"/>
</dbReference>
<dbReference type="GO" id="GO:0004351">
    <property type="term" value="F:glutamate decarboxylase activity"/>
    <property type="evidence" value="ECO:0007669"/>
    <property type="project" value="UniProtKB-EC"/>
</dbReference>
<evidence type="ECO:0000256" key="9">
    <source>
        <dbReference type="RuleBase" id="RU000382"/>
    </source>
</evidence>